<protein>
    <recommendedName>
        <fullName evidence="3">Transcriptional regulator, AbiEi antitoxin, Type IV TA system</fullName>
    </recommendedName>
</protein>
<evidence type="ECO:0000313" key="2">
    <source>
        <dbReference type="Proteomes" id="UP000199220"/>
    </source>
</evidence>
<evidence type="ECO:0000313" key="1">
    <source>
        <dbReference type="EMBL" id="SEE90646.1"/>
    </source>
</evidence>
<name>A0A1H5MMV9_9MICO</name>
<dbReference type="STRING" id="648782.SAMN04488554_3506"/>
<evidence type="ECO:0008006" key="3">
    <source>
        <dbReference type="Google" id="ProtNLM"/>
    </source>
</evidence>
<accession>A0A1H5MMV9</accession>
<gene>
    <name evidence="1" type="ORF">SAMN04488554_3506</name>
</gene>
<proteinExistence type="predicted"/>
<dbReference type="RefSeq" id="WP_089774283.1">
    <property type="nucleotide sequence ID" value="NZ_FNTX01000002.1"/>
</dbReference>
<dbReference type="EMBL" id="FNTX01000002">
    <property type="protein sequence ID" value="SEE90646.1"/>
    <property type="molecule type" value="Genomic_DNA"/>
</dbReference>
<keyword evidence="2" id="KW-1185">Reference proteome</keyword>
<sequence>MAISSLPLALYRHARCQEGLVTHHQCDEHGISHDVRTRLVRSGQWRRVTRGVYDPGIIEDPTEWEHRRMRQVWVGILAGGPRAVAVGPCALAVHGVWGLPIDVKPQIALPRGAFAHPGEEVRVRSFGQWDEVQMVDGIPVVPPEHALAQSICEMFRETAVSVLDSALNLDVVDRSDLRTVRRLLRGRRGAARTHEWWPLVDQRAESPIETRARLIFRDAGMAPDQLQVPIVAMDGTELGYGDMGWRLPGGAWLIVEMDGKEVHERPTAVFHDRHRQNDFLTAGATILRFTGSDLRYPARMVSLVRQGIAGSARAA</sequence>
<reference evidence="2" key="1">
    <citation type="submission" date="2016-10" db="EMBL/GenBank/DDBJ databases">
        <authorList>
            <person name="Varghese N."/>
            <person name="Submissions S."/>
        </authorList>
    </citation>
    <scope>NUCLEOTIDE SEQUENCE [LARGE SCALE GENOMIC DNA]</scope>
    <source>
        <strain evidence="2">DSM 21368</strain>
    </source>
</reference>
<dbReference type="AlphaFoldDB" id="A0A1H5MMV9"/>
<organism evidence="1 2">
    <name type="scientific">Ruania alba</name>
    <dbReference type="NCBI Taxonomy" id="648782"/>
    <lineage>
        <taxon>Bacteria</taxon>
        <taxon>Bacillati</taxon>
        <taxon>Actinomycetota</taxon>
        <taxon>Actinomycetes</taxon>
        <taxon>Micrococcales</taxon>
        <taxon>Ruaniaceae</taxon>
        <taxon>Ruania</taxon>
    </lineage>
</organism>
<dbReference type="Proteomes" id="UP000199220">
    <property type="component" value="Unassembled WGS sequence"/>
</dbReference>
<dbReference type="OrthoDB" id="5143202at2"/>